<evidence type="ECO:0000313" key="4">
    <source>
        <dbReference type="Proteomes" id="UP000232883"/>
    </source>
</evidence>
<dbReference type="InterPro" id="IPR002347">
    <property type="entry name" value="SDR_fam"/>
</dbReference>
<dbReference type="InterPro" id="IPR036291">
    <property type="entry name" value="NAD(P)-bd_dom_sf"/>
</dbReference>
<evidence type="ECO:0000256" key="1">
    <source>
        <dbReference type="ARBA" id="ARBA00006484"/>
    </source>
</evidence>
<evidence type="ECO:0000256" key="2">
    <source>
        <dbReference type="ARBA" id="ARBA00023002"/>
    </source>
</evidence>
<name>A0A2K8YU57_9BACT</name>
<dbReference type="Proteomes" id="UP000232883">
    <property type="component" value="Chromosome"/>
</dbReference>
<dbReference type="AlphaFoldDB" id="A0A2K8YU57"/>
<dbReference type="OrthoDB" id="9810908at2"/>
<gene>
    <name evidence="3" type="ORF">CWM47_04510</name>
</gene>
<dbReference type="Gene3D" id="3.40.50.720">
    <property type="entry name" value="NAD(P)-binding Rossmann-like Domain"/>
    <property type="match status" value="1"/>
</dbReference>
<dbReference type="SUPFAM" id="SSF51735">
    <property type="entry name" value="NAD(P)-binding Rossmann-fold domains"/>
    <property type="match status" value="1"/>
</dbReference>
<keyword evidence="4" id="KW-1185">Reference proteome</keyword>
<keyword evidence="2" id="KW-0560">Oxidoreductase</keyword>
<organism evidence="3 4">
    <name type="scientific">Spirosoma pollinicola</name>
    <dbReference type="NCBI Taxonomy" id="2057025"/>
    <lineage>
        <taxon>Bacteria</taxon>
        <taxon>Pseudomonadati</taxon>
        <taxon>Bacteroidota</taxon>
        <taxon>Cytophagia</taxon>
        <taxon>Cytophagales</taxon>
        <taxon>Cytophagaceae</taxon>
        <taxon>Spirosoma</taxon>
    </lineage>
</organism>
<dbReference type="EMBL" id="CP025096">
    <property type="protein sequence ID" value="AUD01143.1"/>
    <property type="molecule type" value="Genomic_DNA"/>
</dbReference>
<dbReference type="GO" id="GO:0016491">
    <property type="term" value="F:oxidoreductase activity"/>
    <property type="evidence" value="ECO:0007669"/>
    <property type="project" value="UniProtKB-KW"/>
</dbReference>
<comment type="similarity">
    <text evidence="1">Belongs to the short-chain dehydrogenases/reductases (SDR) family.</text>
</comment>
<evidence type="ECO:0008006" key="5">
    <source>
        <dbReference type="Google" id="ProtNLM"/>
    </source>
</evidence>
<dbReference type="Pfam" id="PF00106">
    <property type="entry name" value="adh_short"/>
    <property type="match status" value="1"/>
</dbReference>
<proteinExistence type="inferred from homology"/>
<protein>
    <recommendedName>
        <fullName evidence="5">Short-chain dehydrogenase</fullName>
    </recommendedName>
</protein>
<accession>A0A2K8YU57</accession>
<dbReference type="KEGG" id="spir:CWM47_04510"/>
<dbReference type="PANTHER" id="PTHR43669">
    <property type="entry name" value="5-KETO-D-GLUCONATE 5-REDUCTASE"/>
    <property type="match status" value="1"/>
</dbReference>
<reference evidence="3 4" key="1">
    <citation type="submission" date="2017-11" db="EMBL/GenBank/DDBJ databases">
        <title>Taxonomic description and genome sequences of Spirosoma HA7 sp. nov., isolated from pollen microhabitat of Corylus avellana.</title>
        <authorList>
            <person name="Ambika Manirajan B."/>
            <person name="Suarez C."/>
            <person name="Ratering S."/>
            <person name="Geissler-Plaum R."/>
            <person name="Cardinale M."/>
            <person name="Sylvia S."/>
        </authorList>
    </citation>
    <scope>NUCLEOTIDE SEQUENCE [LARGE SCALE GENOMIC DNA]</scope>
    <source>
        <strain evidence="3 4">HA7</strain>
    </source>
</reference>
<dbReference type="RefSeq" id="WP_100986613.1">
    <property type="nucleotide sequence ID" value="NZ_CP025096.1"/>
</dbReference>
<evidence type="ECO:0000313" key="3">
    <source>
        <dbReference type="EMBL" id="AUD01143.1"/>
    </source>
</evidence>
<dbReference type="PANTHER" id="PTHR43669:SF3">
    <property type="entry name" value="ALCOHOL DEHYDROGENASE, PUTATIVE (AFU_ORTHOLOGUE AFUA_3G03445)-RELATED"/>
    <property type="match status" value="1"/>
</dbReference>
<sequence>MATIFITGASGGLGRVVTQTLLNEGHLVIATRQYHDNPQALIHGFSDLLFTYETDLSDEVQVQTLIQRVIHNHGPVDAAILLAGGYTGGSLTETDGALLDSMMTVNFKTAYHVIQPLFAHMSSQSNGGRFVLIGARQALNAQFGRQAVAYTLSKSLLFELSTLINASGKEHDIVSTVIAPSVIDTVANRQAMPDADFTAWVNPQTLADTIAFVLFGAGRALREPVLEVYNRA</sequence>